<accession>A0A7H1NUI2</accession>
<dbReference type="EMBL" id="CP060244">
    <property type="protein sequence ID" value="QNT79442.1"/>
    <property type="molecule type" value="Genomic_DNA"/>
</dbReference>
<sequence length="129" mass="13789">MASYVNQGPLAGLATLTINGEDWSVVSDLSYMPSGLVNETLKGQTRVEGYSAMPGEGYVSATLRDRNDRKLSDYKGASGLTVIARLANGKIVTCNNGWVTDFEELKTQEGTFSIKFVSDDVSEDVVGAA</sequence>
<keyword evidence="2" id="KW-1185">Reference proteome</keyword>
<proteinExistence type="predicted"/>
<organism evidence="1 2">
    <name type="scientific">Entomobacter blattae</name>
    <dbReference type="NCBI Taxonomy" id="2762277"/>
    <lineage>
        <taxon>Bacteria</taxon>
        <taxon>Pseudomonadati</taxon>
        <taxon>Pseudomonadota</taxon>
        <taxon>Alphaproteobacteria</taxon>
        <taxon>Acetobacterales</taxon>
        <taxon>Acetobacteraceae</taxon>
        <taxon>Entomobacter</taxon>
    </lineage>
</organism>
<dbReference type="InterPro" id="IPR019596">
    <property type="entry name" value="Phage_Mu_GpM_tail_tub"/>
</dbReference>
<evidence type="ECO:0000313" key="2">
    <source>
        <dbReference type="Proteomes" id="UP000516349"/>
    </source>
</evidence>
<dbReference type="RefSeq" id="WP_203413605.1">
    <property type="nucleotide sequence ID" value="NZ_CP060244.1"/>
</dbReference>
<dbReference type="AlphaFoldDB" id="A0A7H1NUI2"/>
<dbReference type="Proteomes" id="UP000516349">
    <property type="component" value="Chromosome"/>
</dbReference>
<dbReference type="KEGG" id="ebla:JGUZn3_22410"/>
<reference evidence="1 2" key="1">
    <citation type="submission" date="2020-08" db="EMBL/GenBank/DDBJ databases">
        <title>Complete genome sequence of Entomobacter blattae G55GP.</title>
        <authorList>
            <person name="Poehlein A."/>
            <person name="Guzman J."/>
            <person name="Daniel R."/>
            <person name="Vilcinskas A."/>
        </authorList>
    </citation>
    <scope>NUCLEOTIDE SEQUENCE [LARGE SCALE GENOMIC DNA]</scope>
    <source>
        <strain evidence="1 2">G55GP</strain>
    </source>
</reference>
<evidence type="ECO:0000313" key="1">
    <source>
        <dbReference type="EMBL" id="QNT79442.1"/>
    </source>
</evidence>
<dbReference type="Pfam" id="PF10618">
    <property type="entry name" value="Tail_tube"/>
    <property type="match status" value="1"/>
</dbReference>
<protein>
    <submittedName>
        <fullName evidence="1">Phage tail tube protein</fullName>
    </submittedName>
</protein>
<gene>
    <name evidence="1" type="ORF">JGUZn3_22410</name>
</gene>
<name>A0A7H1NUI2_9PROT</name>